<accession>A0AAN8TQ86</accession>
<proteinExistence type="predicted"/>
<reference evidence="1 2" key="1">
    <citation type="submission" date="2024-02" db="EMBL/GenBank/DDBJ databases">
        <title>de novo genome assembly of Solanum bulbocastanum strain 11H21.</title>
        <authorList>
            <person name="Hosaka A.J."/>
        </authorList>
    </citation>
    <scope>NUCLEOTIDE SEQUENCE [LARGE SCALE GENOMIC DNA]</scope>
    <source>
        <tissue evidence="1">Young leaves</tissue>
    </source>
</reference>
<gene>
    <name evidence="1" type="ORF">RDI58_013191</name>
</gene>
<dbReference type="Proteomes" id="UP001371456">
    <property type="component" value="Unassembled WGS sequence"/>
</dbReference>
<keyword evidence="2" id="KW-1185">Reference proteome</keyword>
<evidence type="ECO:0000313" key="1">
    <source>
        <dbReference type="EMBL" id="KAK6789392.1"/>
    </source>
</evidence>
<dbReference type="EMBL" id="JBANQN010000005">
    <property type="protein sequence ID" value="KAK6789392.1"/>
    <property type="molecule type" value="Genomic_DNA"/>
</dbReference>
<dbReference type="AlphaFoldDB" id="A0AAN8TQ86"/>
<name>A0AAN8TQ86_SOLBU</name>
<protein>
    <submittedName>
        <fullName evidence="1">Uncharacterized protein</fullName>
    </submittedName>
</protein>
<comment type="caution">
    <text evidence="1">The sequence shown here is derived from an EMBL/GenBank/DDBJ whole genome shotgun (WGS) entry which is preliminary data.</text>
</comment>
<evidence type="ECO:0000313" key="2">
    <source>
        <dbReference type="Proteomes" id="UP001371456"/>
    </source>
</evidence>
<sequence length="90" mass="10834">MMCWRRNNDVSVNWNHQPCRQRHMEVRILHRHLHRRYMASMCMELWHACAGPLILCRRKNQLSSQTPLVKRSQLDHSKCSSIHLQFASQL</sequence>
<organism evidence="1 2">
    <name type="scientific">Solanum bulbocastanum</name>
    <name type="common">Wild potato</name>
    <dbReference type="NCBI Taxonomy" id="147425"/>
    <lineage>
        <taxon>Eukaryota</taxon>
        <taxon>Viridiplantae</taxon>
        <taxon>Streptophyta</taxon>
        <taxon>Embryophyta</taxon>
        <taxon>Tracheophyta</taxon>
        <taxon>Spermatophyta</taxon>
        <taxon>Magnoliopsida</taxon>
        <taxon>eudicotyledons</taxon>
        <taxon>Gunneridae</taxon>
        <taxon>Pentapetalae</taxon>
        <taxon>asterids</taxon>
        <taxon>lamiids</taxon>
        <taxon>Solanales</taxon>
        <taxon>Solanaceae</taxon>
        <taxon>Solanoideae</taxon>
        <taxon>Solaneae</taxon>
        <taxon>Solanum</taxon>
    </lineage>
</organism>